<comment type="caution">
    <text evidence="2">The sequence shown here is derived from an EMBL/GenBank/DDBJ whole genome shotgun (WGS) entry which is preliminary data.</text>
</comment>
<proteinExistence type="predicted"/>
<dbReference type="Proteomes" id="UP000321230">
    <property type="component" value="Unassembled WGS sequence"/>
</dbReference>
<dbReference type="OrthoDB" id="6432403at2"/>
<name>A0A511B1L2_9PROT</name>
<accession>A0A511B1L2</accession>
<protein>
    <recommendedName>
        <fullName evidence="4">Lipoprotein</fullName>
    </recommendedName>
</protein>
<sequence>MKFASNIRQFALPSFIMLVVAACGSQEQSKPKDTQLLPIQSTANQCAKQIFAIGHTQVGQTNLFETPYNIKEHIAKSSNLSDRTWETIMLPSASIPADGSNKGAAWRACMAGKGFQL</sequence>
<reference evidence="2 3" key="1">
    <citation type="submission" date="2019-07" db="EMBL/GenBank/DDBJ databases">
        <title>Whole genome shotgun sequence of Gluconobacter wancherniae NBRC 103581.</title>
        <authorList>
            <person name="Hosoyama A."/>
            <person name="Uohara A."/>
            <person name="Ohji S."/>
            <person name="Ichikawa N."/>
        </authorList>
    </citation>
    <scope>NUCLEOTIDE SEQUENCE [LARGE SCALE GENOMIC DNA]</scope>
    <source>
        <strain evidence="2 3">NBRC 103581</strain>
    </source>
</reference>
<gene>
    <name evidence="2" type="ORF">GWA01_11410</name>
</gene>
<evidence type="ECO:0000313" key="3">
    <source>
        <dbReference type="Proteomes" id="UP000321230"/>
    </source>
</evidence>
<dbReference type="PROSITE" id="PS51257">
    <property type="entry name" value="PROKAR_LIPOPROTEIN"/>
    <property type="match status" value="1"/>
</dbReference>
<evidence type="ECO:0000256" key="1">
    <source>
        <dbReference type="SAM" id="SignalP"/>
    </source>
</evidence>
<dbReference type="RefSeq" id="WP_146794819.1">
    <property type="nucleotide sequence ID" value="NZ_BARC01000011.1"/>
</dbReference>
<organism evidence="2 3">
    <name type="scientific">Gluconobacter wancherniae NBRC 103581</name>
    <dbReference type="NCBI Taxonomy" id="656744"/>
    <lineage>
        <taxon>Bacteria</taxon>
        <taxon>Pseudomonadati</taxon>
        <taxon>Pseudomonadota</taxon>
        <taxon>Alphaproteobacteria</taxon>
        <taxon>Acetobacterales</taxon>
        <taxon>Acetobacteraceae</taxon>
        <taxon>Gluconobacter</taxon>
    </lineage>
</organism>
<keyword evidence="3" id="KW-1185">Reference proteome</keyword>
<feature type="signal peptide" evidence="1">
    <location>
        <begin position="1"/>
        <end position="21"/>
    </location>
</feature>
<dbReference type="EMBL" id="BJUZ01000001">
    <property type="protein sequence ID" value="GEK93371.1"/>
    <property type="molecule type" value="Genomic_DNA"/>
</dbReference>
<feature type="chain" id="PRO_5021986404" description="Lipoprotein" evidence="1">
    <location>
        <begin position="22"/>
        <end position="117"/>
    </location>
</feature>
<dbReference type="AlphaFoldDB" id="A0A511B1L2"/>
<evidence type="ECO:0000313" key="2">
    <source>
        <dbReference type="EMBL" id="GEK93371.1"/>
    </source>
</evidence>
<keyword evidence="1" id="KW-0732">Signal</keyword>
<evidence type="ECO:0008006" key="4">
    <source>
        <dbReference type="Google" id="ProtNLM"/>
    </source>
</evidence>